<gene>
    <name evidence="2" type="ORF">BJ322DRAFT_995753</name>
</gene>
<feature type="domain" description="Tetrapyrrole biosynthesis uroporphyrinogen III synthase" evidence="1">
    <location>
        <begin position="15"/>
        <end position="286"/>
    </location>
</feature>
<dbReference type="EMBL" id="WIUZ02000001">
    <property type="protein sequence ID" value="KAF9791880.1"/>
    <property type="molecule type" value="Genomic_DNA"/>
</dbReference>
<dbReference type="Gene3D" id="3.40.50.10090">
    <property type="match status" value="2"/>
</dbReference>
<dbReference type="SUPFAM" id="SSF69618">
    <property type="entry name" value="HemD-like"/>
    <property type="match status" value="1"/>
</dbReference>
<dbReference type="CDD" id="cd06578">
    <property type="entry name" value="HemD"/>
    <property type="match status" value="1"/>
</dbReference>
<accession>A0A9P6LB07</accession>
<protein>
    <submittedName>
        <fullName evidence="2">Tetrapyrrole biosynthesis uroporphyrinogen III synthase</fullName>
    </submittedName>
</protein>
<keyword evidence="3" id="KW-1185">Reference proteome</keyword>
<comment type="caution">
    <text evidence="2">The sequence shown here is derived from an EMBL/GenBank/DDBJ whole genome shotgun (WGS) entry which is preliminary data.</text>
</comment>
<dbReference type="GO" id="GO:0005829">
    <property type="term" value="C:cytosol"/>
    <property type="evidence" value="ECO:0007669"/>
    <property type="project" value="TreeGrafter"/>
</dbReference>
<name>A0A9P6LB07_9AGAM</name>
<evidence type="ECO:0000313" key="3">
    <source>
        <dbReference type="Proteomes" id="UP000736335"/>
    </source>
</evidence>
<dbReference type="InterPro" id="IPR039793">
    <property type="entry name" value="UROS/Hem4"/>
</dbReference>
<proteinExistence type="predicted"/>
<dbReference type="PANTHER" id="PTHR12390">
    <property type="entry name" value="UROPORPHYRINOGEN III SYNTHASE"/>
    <property type="match status" value="1"/>
</dbReference>
<dbReference type="InterPro" id="IPR003754">
    <property type="entry name" value="4pyrrol_synth_uPrphyn_synth"/>
</dbReference>
<dbReference type="OrthoDB" id="5595751at2759"/>
<reference evidence="2" key="1">
    <citation type="journal article" date="2020" name="Nat. Commun.">
        <title>Large-scale genome sequencing of mycorrhizal fungi provides insights into the early evolution of symbiotic traits.</title>
        <authorList>
            <person name="Miyauchi S."/>
            <person name="Kiss E."/>
            <person name="Kuo A."/>
            <person name="Drula E."/>
            <person name="Kohler A."/>
            <person name="Sanchez-Garcia M."/>
            <person name="Morin E."/>
            <person name="Andreopoulos B."/>
            <person name="Barry K.W."/>
            <person name="Bonito G."/>
            <person name="Buee M."/>
            <person name="Carver A."/>
            <person name="Chen C."/>
            <person name="Cichocki N."/>
            <person name="Clum A."/>
            <person name="Culley D."/>
            <person name="Crous P.W."/>
            <person name="Fauchery L."/>
            <person name="Girlanda M."/>
            <person name="Hayes R.D."/>
            <person name="Keri Z."/>
            <person name="LaButti K."/>
            <person name="Lipzen A."/>
            <person name="Lombard V."/>
            <person name="Magnuson J."/>
            <person name="Maillard F."/>
            <person name="Murat C."/>
            <person name="Nolan M."/>
            <person name="Ohm R.A."/>
            <person name="Pangilinan J."/>
            <person name="Pereira M.F."/>
            <person name="Perotto S."/>
            <person name="Peter M."/>
            <person name="Pfister S."/>
            <person name="Riley R."/>
            <person name="Sitrit Y."/>
            <person name="Stielow J.B."/>
            <person name="Szollosi G."/>
            <person name="Zifcakova L."/>
            <person name="Stursova M."/>
            <person name="Spatafora J.W."/>
            <person name="Tedersoo L."/>
            <person name="Vaario L.M."/>
            <person name="Yamada A."/>
            <person name="Yan M."/>
            <person name="Wang P."/>
            <person name="Xu J."/>
            <person name="Bruns T."/>
            <person name="Baldrian P."/>
            <person name="Vilgalys R."/>
            <person name="Dunand C."/>
            <person name="Henrissat B."/>
            <person name="Grigoriev I.V."/>
            <person name="Hibbett D."/>
            <person name="Nagy L.G."/>
            <person name="Martin F.M."/>
        </authorList>
    </citation>
    <scope>NUCLEOTIDE SEQUENCE</scope>
    <source>
        <strain evidence="2">UH-Tt-Lm1</strain>
    </source>
</reference>
<dbReference type="GO" id="GO:0004852">
    <property type="term" value="F:uroporphyrinogen-III synthase activity"/>
    <property type="evidence" value="ECO:0007669"/>
    <property type="project" value="InterPro"/>
</dbReference>
<evidence type="ECO:0000259" key="1">
    <source>
        <dbReference type="Pfam" id="PF02602"/>
    </source>
</evidence>
<reference evidence="2" key="2">
    <citation type="submission" date="2020-11" db="EMBL/GenBank/DDBJ databases">
        <authorList>
            <consortium name="DOE Joint Genome Institute"/>
            <person name="Kuo A."/>
            <person name="Miyauchi S."/>
            <person name="Kiss E."/>
            <person name="Drula E."/>
            <person name="Kohler A."/>
            <person name="Sanchez-Garcia M."/>
            <person name="Andreopoulos B."/>
            <person name="Barry K.W."/>
            <person name="Bonito G."/>
            <person name="Buee M."/>
            <person name="Carver A."/>
            <person name="Chen C."/>
            <person name="Cichocki N."/>
            <person name="Clum A."/>
            <person name="Culley D."/>
            <person name="Crous P.W."/>
            <person name="Fauchery L."/>
            <person name="Girlanda M."/>
            <person name="Hayes R."/>
            <person name="Keri Z."/>
            <person name="Labutti K."/>
            <person name="Lipzen A."/>
            <person name="Lombard V."/>
            <person name="Magnuson J."/>
            <person name="Maillard F."/>
            <person name="Morin E."/>
            <person name="Murat C."/>
            <person name="Nolan M."/>
            <person name="Ohm R."/>
            <person name="Pangilinan J."/>
            <person name="Pereira M."/>
            <person name="Perotto S."/>
            <person name="Peter M."/>
            <person name="Riley R."/>
            <person name="Sitrit Y."/>
            <person name="Stielow B."/>
            <person name="Szollosi G."/>
            <person name="Zifcakova L."/>
            <person name="Stursova M."/>
            <person name="Spatafora J.W."/>
            <person name="Tedersoo L."/>
            <person name="Vaario L.-M."/>
            <person name="Yamada A."/>
            <person name="Yan M."/>
            <person name="Wang P."/>
            <person name="Xu J."/>
            <person name="Bruns T."/>
            <person name="Baldrian P."/>
            <person name="Vilgalys R."/>
            <person name="Henrissat B."/>
            <person name="Grigoriev I.V."/>
            <person name="Hibbett D."/>
            <person name="Nagy L.G."/>
            <person name="Martin F.M."/>
        </authorList>
    </citation>
    <scope>NUCLEOTIDE SEQUENCE</scope>
    <source>
        <strain evidence="2">UH-Tt-Lm1</strain>
    </source>
</reference>
<organism evidence="2 3">
    <name type="scientific">Thelephora terrestris</name>
    <dbReference type="NCBI Taxonomy" id="56493"/>
    <lineage>
        <taxon>Eukaryota</taxon>
        <taxon>Fungi</taxon>
        <taxon>Dikarya</taxon>
        <taxon>Basidiomycota</taxon>
        <taxon>Agaricomycotina</taxon>
        <taxon>Agaricomycetes</taxon>
        <taxon>Thelephorales</taxon>
        <taxon>Thelephoraceae</taxon>
        <taxon>Thelephora</taxon>
    </lineage>
</organism>
<sequence length="294" mass="32002">MKVLLVRNPPEDAPDRYQQHLQSVGLCPYSVPVLETVHTNLEDLRNIVKGERSDYGGVILTSSRSAECWDLVREELSSTQGYGSGSSDWSGIPFYVVGSTTGDVLRSMPVSPFTPSPQNIIGEGSGTGEALAKVIIDDQHRRAPKLPLLYLTGDKNRDTLPTLVQAAGVELEPLQVYATQGSSRFSRGVKELFQHHQPLGDTRGLTMIFPADPAQWCIAYFAPSSAEFALQILREHLTFFPVGGEVTQEGRFCKVAAIGPTTVMHVEEKCGVKVDAVAEKPSPEALGEALLRLV</sequence>
<dbReference type="GO" id="GO:0006780">
    <property type="term" value="P:uroporphyrinogen III biosynthetic process"/>
    <property type="evidence" value="ECO:0007669"/>
    <property type="project" value="InterPro"/>
</dbReference>
<dbReference type="PANTHER" id="PTHR12390:SF0">
    <property type="entry name" value="UROPORPHYRINOGEN-III SYNTHASE"/>
    <property type="match status" value="1"/>
</dbReference>
<dbReference type="Pfam" id="PF02602">
    <property type="entry name" value="HEM4"/>
    <property type="match status" value="1"/>
</dbReference>
<dbReference type="Proteomes" id="UP000736335">
    <property type="component" value="Unassembled WGS sequence"/>
</dbReference>
<evidence type="ECO:0000313" key="2">
    <source>
        <dbReference type="EMBL" id="KAF9791880.1"/>
    </source>
</evidence>
<dbReference type="AlphaFoldDB" id="A0A9P6LB07"/>
<dbReference type="InterPro" id="IPR036108">
    <property type="entry name" value="4pyrrol_syn_uPrphyn_synt_sf"/>
</dbReference>